<feature type="transmembrane region" description="Helical" evidence="1">
    <location>
        <begin position="175"/>
        <end position="197"/>
    </location>
</feature>
<keyword evidence="1" id="KW-0472">Membrane</keyword>
<organism evidence="2 3">
    <name type="scientific">Mariniblastus fucicola</name>
    <dbReference type="NCBI Taxonomy" id="980251"/>
    <lineage>
        <taxon>Bacteria</taxon>
        <taxon>Pseudomonadati</taxon>
        <taxon>Planctomycetota</taxon>
        <taxon>Planctomycetia</taxon>
        <taxon>Pirellulales</taxon>
        <taxon>Pirellulaceae</taxon>
        <taxon>Mariniblastus</taxon>
    </lineage>
</organism>
<dbReference type="InterPro" id="IPR036259">
    <property type="entry name" value="MFS_trans_sf"/>
</dbReference>
<feature type="transmembrane region" description="Helical" evidence="1">
    <location>
        <begin position="261"/>
        <end position="286"/>
    </location>
</feature>
<feature type="transmembrane region" description="Helical" evidence="1">
    <location>
        <begin position="293"/>
        <end position="312"/>
    </location>
</feature>
<feature type="transmembrane region" description="Helical" evidence="1">
    <location>
        <begin position="83"/>
        <end position="104"/>
    </location>
</feature>
<dbReference type="EMBL" id="CP042912">
    <property type="protein sequence ID" value="QEG24030.1"/>
    <property type="molecule type" value="Genomic_DNA"/>
</dbReference>
<dbReference type="KEGG" id="mff:MFFC18_39410"/>
<gene>
    <name evidence="2" type="ORF">MFFC18_39410</name>
</gene>
<evidence type="ECO:0000313" key="2">
    <source>
        <dbReference type="EMBL" id="QEG24030.1"/>
    </source>
</evidence>
<evidence type="ECO:0000256" key="1">
    <source>
        <dbReference type="SAM" id="Phobius"/>
    </source>
</evidence>
<reference evidence="2 3" key="1">
    <citation type="submission" date="2019-08" db="EMBL/GenBank/DDBJ databases">
        <title>Deep-cultivation of Planctomycetes and their phenomic and genomic characterization uncovers novel biology.</title>
        <authorList>
            <person name="Wiegand S."/>
            <person name="Jogler M."/>
            <person name="Boedeker C."/>
            <person name="Pinto D."/>
            <person name="Vollmers J."/>
            <person name="Rivas-Marin E."/>
            <person name="Kohn T."/>
            <person name="Peeters S.H."/>
            <person name="Heuer A."/>
            <person name="Rast P."/>
            <person name="Oberbeckmann S."/>
            <person name="Bunk B."/>
            <person name="Jeske O."/>
            <person name="Meyerdierks A."/>
            <person name="Storesund J.E."/>
            <person name="Kallscheuer N."/>
            <person name="Luecker S."/>
            <person name="Lage O.M."/>
            <person name="Pohl T."/>
            <person name="Merkel B.J."/>
            <person name="Hornburger P."/>
            <person name="Mueller R.-W."/>
            <person name="Bruemmer F."/>
            <person name="Labrenz M."/>
            <person name="Spormann A.M."/>
            <person name="Op den Camp H."/>
            <person name="Overmann J."/>
            <person name="Amann R."/>
            <person name="Jetten M.S.M."/>
            <person name="Mascher T."/>
            <person name="Medema M.H."/>
            <person name="Devos D.P."/>
            <person name="Kaster A.-K."/>
            <person name="Ovreas L."/>
            <person name="Rohde M."/>
            <person name="Galperin M.Y."/>
            <person name="Jogler C."/>
        </authorList>
    </citation>
    <scope>NUCLEOTIDE SEQUENCE [LARGE SCALE GENOMIC DNA]</scope>
    <source>
        <strain evidence="2 3">FC18</strain>
    </source>
</reference>
<dbReference type="STRING" id="980251.GCA_001642875_04159"/>
<keyword evidence="1" id="KW-0812">Transmembrane</keyword>
<feature type="transmembrane region" description="Helical" evidence="1">
    <location>
        <begin position="143"/>
        <end position="163"/>
    </location>
</feature>
<dbReference type="InterPro" id="IPR043745">
    <property type="entry name" value="DUF5690"/>
</dbReference>
<dbReference type="SUPFAM" id="SSF103473">
    <property type="entry name" value="MFS general substrate transporter"/>
    <property type="match status" value="1"/>
</dbReference>
<name>A0A5B9PFQ5_9BACT</name>
<sequence length="428" mass="47339">MLRQLDLKHNVKIVLWASAAAFVAYFSMYGFRKPFLVAKFDGQSFLGSEVELKTALAISQILGYANSKYIGVRLCSGMDRKWIAAWLCGLILCAQLSLLAFAVAPPQWKVAAIFFNGLPLGMIWGFVVRYLEGRRTSDIALSFLCFSFLIASGVVKDVGLWLMNSRSVSESWMPFETGCIFLVPFFIAVFALSKLPPATQLDIEQRQPRKGMTTEQRWSFLRTFATGLVPLFIVYCLLTAFRDYRDNYGIEMLTELGYAGTAAVFSKIEFPIAVSILVVLGLLFLVKDNRRSLQLIFTMMVSGSIILGATNLLFVSGYISGFLWMVGIGLGAYLIYVPYNAVLFERMIAVTGTASTAVFAIYIADALGYTGSVAIQLYKDLLAGEASRIGFFIGFTWLLSILAFAMLVFSGVYFSRLSQQNTAGAEDA</sequence>
<proteinExistence type="predicted"/>
<feature type="transmembrane region" description="Helical" evidence="1">
    <location>
        <begin position="110"/>
        <end position="131"/>
    </location>
</feature>
<evidence type="ECO:0008006" key="4">
    <source>
        <dbReference type="Google" id="ProtNLM"/>
    </source>
</evidence>
<accession>A0A5B9PFQ5</accession>
<dbReference type="Proteomes" id="UP000322214">
    <property type="component" value="Chromosome"/>
</dbReference>
<protein>
    <recommendedName>
        <fullName evidence="4">Major Facilitator Superfamily protein</fullName>
    </recommendedName>
</protein>
<keyword evidence="3" id="KW-1185">Reference proteome</keyword>
<evidence type="ECO:0000313" key="3">
    <source>
        <dbReference type="Proteomes" id="UP000322214"/>
    </source>
</evidence>
<feature type="transmembrane region" description="Helical" evidence="1">
    <location>
        <begin position="218"/>
        <end position="241"/>
    </location>
</feature>
<feature type="transmembrane region" description="Helical" evidence="1">
    <location>
        <begin position="13"/>
        <end position="31"/>
    </location>
</feature>
<keyword evidence="1" id="KW-1133">Transmembrane helix</keyword>
<dbReference type="OrthoDB" id="182994at2"/>
<feature type="transmembrane region" description="Helical" evidence="1">
    <location>
        <begin position="348"/>
        <end position="369"/>
    </location>
</feature>
<dbReference type="RefSeq" id="WP_075082419.1">
    <property type="nucleotide sequence ID" value="NZ_CP042912.1"/>
</dbReference>
<feature type="transmembrane region" description="Helical" evidence="1">
    <location>
        <begin position="318"/>
        <end position="336"/>
    </location>
</feature>
<feature type="transmembrane region" description="Helical" evidence="1">
    <location>
        <begin position="389"/>
        <end position="414"/>
    </location>
</feature>
<dbReference type="Pfam" id="PF18943">
    <property type="entry name" value="DUF5690"/>
    <property type="match status" value="1"/>
</dbReference>
<dbReference type="AlphaFoldDB" id="A0A5B9PFQ5"/>